<reference evidence="1 2" key="1">
    <citation type="submission" date="2017-03" db="EMBL/GenBank/DDBJ databases">
        <authorList>
            <person name="Afonso C.L."/>
            <person name="Miller P.J."/>
            <person name="Scott M.A."/>
            <person name="Spackman E."/>
            <person name="Goraichik I."/>
            <person name="Dimitrov K.M."/>
            <person name="Suarez D.L."/>
            <person name="Swayne D.E."/>
        </authorList>
    </citation>
    <scope>NUCLEOTIDE SEQUENCE [LARGE SCALE GENOMIC DNA]</scope>
    <source>
        <strain evidence="1">Genome sequencing of Nitrospira japonica strain NJ11</strain>
    </source>
</reference>
<keyword evidence="2" id="KW-1185">Reference proteome</keyword>
<dbReference type="KEGG" id="nja:NSJP_0033"/>
<dbReference type="AlphaFoldDB" id="A0A1W1HZN3"/>
<evidence type="ECO:0000313" key="2">
    <source>
        <dbReference type="Proteomes" id="UP000192042"/>
    </source>
</evidence>
<dbReference type="EMBL" id="LT828648">
    <property type="protein sequence ID" value="SLM46205.1"/>
    <property type="molecule type" value="Genomic_DNA"/>
</dbReference>
<accession>A0A1W1HZN3</accession>
<dbReference type="Proteomes" id="UP000192042">
    <property type="component" value="Chromosome I"/>
</dbReference>
<name>A0A1W1HZN3_9BACT</name>
<evidence type="ECO:0000313" key="1">
    <source>
        <dbReference type="EMBL" id="SLM46205.1"/>
    </source>
</evidence>
<gene>
    <name evidence="1" type="ORF">NSJP_0033</name>
</gene>
<protein>
    <submittedName>
        <fullName evidence="1">Uncharacterized protein</fullName>
    </submittedName>
</protein>
<sequence>MPGSPRHLDQQTSLLSRQHHALRLSTGPQRYLIYRYRGGVSRGGFEGQRLNPLMADKPVSICKTSLNILTFQPRISKQNRIECVTCSEHAENMLNSKPATSHNRLTTEYFRVDCNPLKQKLLIHSSPRVSA</sequence>
<proteinExistence type="predicted"/>
<organism evidence="1 2">
    <name type="scientific">Nitrospira japonica</name>
    <dbReference type="NCBI Taxonomy" id="1325564"/>
    <lineage>
        <taxon>Bacteria</taxon>
        <taxon>Pseudomonadati</taxon>
        <taxon>Nitrospirota</taxon>
        <taxon>Nitrospiria</taxon>
        <taxon>Nitrospirales</taxon>
        <taxon>Nitrospiraceae</taxon>
        <taxon>Nitrospira</taxon>
    </lineage>
</organism>